<reference evidence="3 4" key="1">
    <citation type="journal article" date="2016" name="Nat. Commun.">
        <title>Thousands of microbial genomes shed light on interconnected biogeochemical processes in an aquifer system.</title>
        <authorList>
            <person name="Anantharaman K."/>
            <person name="Brown C.T."/>
            <person name="Hug L.A."/>
            <person name="Sharon I."/>
            <person name="Castelle C.J."/>
            <person name="Probst A.J."/>
            <person name="Thomas B.C."/>
            <person name="Singh A."/>
            <person name="Wilkins M.J."/>
            <person name="Karaoz U."/>
            <person name="Brodie E.L."/>
            <person name="Williams K.H."/>
            <person name="Hubbard S.S."/>
            <person name="Banfield J.F."/>
        </authorList>
    </citation>
    <scope>NUCLEOTIDE SEQUENCE [LARGE SCALE GENOMIC DNA]</scope>
</reference>
<protein>
    <recommendedName>
        <fullName evidence="2">Transposase IS801/IS1294 domain-containing protein</fullName>
    </recommendedName>
</protein>
<dbReference type="GO" id="GO:0006313">
    <property type="term" value="P:DNA transposition"/>
    <property type="evidence" value="ECO:0007669"/>
    <property type="project" value="InterPro"/>
</dbReference>
<dbReference type="InterPro" id="IPR007069">
    <property type="entry name" value="Transposase_32"/>
</dbReference>
<dbReference type="EMBL" id="MFFS01000004">
    <property type="protein sequence ID" value="OGF23284.1"/>
    <property type="molecule type" value="Genomic_DNA"/>
</dbReference>
<comment type="caution">
    <text evidence="3">The sequence shown here is derived from an EMBL/GenBank/DDBJ whole genome shotgun (WGS) entry which is preliminary data.</text>
</comment>
<dbReference type="Proteomes" id="UP000178323">
    <property type="component" value="Unassembled WGS sequence"/>
</dbReference>
<evidence type="ECO:0000313" key="4">
    <source>
        <dbReference type="Proteomes" id="UP000178323"/>
    </source>
</evidence>
<accession>A0A1F5S991</accession>
<dbReference type="STRING" id="1797985.A2Y83_00190"/>
<dbReference type="GO" id="GO:0003677">
    <property type="term" value="F:DNA binding"/>
    <property type="evidence" value="ECO:0007669"/>
    <property type="project" value="InterPro"/>
</dbReference>
<dbReference type="Pfam" id="PF04986">
    <property type="entry name" value="Y2_Tnp"/>
    <property type="match status" value="1"/>
</dbReference>
<dbReference type="AlphaFoldDB" id="A0A1F5S991"/>
<dbReference type="GO" id="GO:0004803">
    <property type="term" value="F:transposase activity"/>
    <property type="evidence" value="ECO:0007669"/>
    <property type="project" value="InterPro"/>
</dbReference>
<feature type="transmembrane region" description="Helical" evidence="1">
    <location>
        <begin position="7"/>
        <end position="26"/>
    </location>
</feature>
<proteinExistence type="predicted"/>
<evidence type="ECO:0000259" key="2">
    <source>
        <dbReference type="Pfam" id="PF04986"/>
    </source>
</evidence>
<keyword evidence="1" id="KW-1133">Transmembrane helix</keyword>
<name>A0A1F5S991_9BACT</name>
<organism evidence="3 4">
    <name type="scientific">Candidatus Falkowbacteria bacterium RBG_13_39_14</name>
    <dbReference type="NCBI Taxonomy" id="1797985"/>
    <lineage>
        <taxon>Bacteria</taxon>
        <taxon>Candidatus Falkowiibacteriota</taxon>
    </lineage>
</organism>
<keyword evidence="1" id="KW-0812">Transmembrane</keyword>
<sequence>MEKKFNFFGNFFALTQKLYSVIWFVYIGQKLQNAYFTVRYIGRYAKRPSVSEACITCYSFEEQVIKLQYRDKYTGENKIAVFSIEGFISRLIRHIPEKNFKMIRYCGLYANRVKNELLVILSYQIIELFGTADLLFERQPKNWRERIAEFTGKDPLICPNCKTTMELVKIVCRIRDGTFKTCLVSPSFC</sequence>
<evidence type="ECO:0000256" key="1">
    <source>
        <dbReference type="SAM" id="Phobius"/>
    </source>
</evidence>
<feature type="domain" description="Transposase IS801/IS1294" evidence="2">
    <location>
        <begin position="11"/>
        <end position="115"/>
    </location>
</feature>
<gene>
    <name evidence="3" type="ORF">A2Y83_00190</name>
</gene>
<evidence type="ECO:0000313" key="3">
    <source>
        <dbReference type="EMBL" id="OGF23284.1"/>
    </source>
</evidence>
<keyword evidence="1" id="KW-0472">Membrane</keyword>